<evidence type="ECO:0000256" key="1">
    <source>
        <dbReference type="SAM" id="Phobius"/>
    </source>
</evidence>
<keyword evidence="1" id="KW-0472">Membrane</keyword>
<feature type="transmembrane region" description="Helical" evidence="1">
    <location>
        <begin position="196"/>
        <end position="219"/>
    </location>
</feature>
<sequence>MNEVFDTPRNVLVDCRNTRRVGAHDANAADCEPRYWGQITAASSDGPLAAEFSRKLHSVRFTRATACRSFPDKRAWIGNYTCTGDLTRRSLGMYLRFRQQKTVRKMPILYGRDKRAWIGNYTCTGDLTRRSLGMYLRFRQQKTVRKMLILYGRDKRAWIGNYTCTGDLTRRSLGMYLRFRQQKTVRKMPILYGREAVWIVSDYWSLGVLLCLSGAHGMLSGVGVEHARWSLDTATSFGAAAVCVQAFAFIIATTLYAALSFCAALCKYVQSLLPAMLSGALVAASAVADQLFLTAVIFIQSSLQLSESLAHTLSGFLVKAVICWRLLPDLDRLKPLGVLEKFGYNAELQNSPSQVSQFKISAFYGERKLIKSHLYSSVVIFLGRSTFCDL</sequence>
<reference evidence="3" key="1">
    <citation type="submission" date="2017-02" db="UniProtKB">
        <authorList>
            <consortium name="WormBaseParasite"/>
        </authorList>
    </citation>
    <scope>IDENTIFICATION</scope>
</reference>
<dbReference type="Proteomes" id="UP000036681">
    <property type="component" value="Unplaced"/>
</dbReference>
<feature type="transmembrane region" description="Helical" evidence="1">
    <location>
        <begin position="277"/>
        <end position="303"/>
    </location>
</feature>
<proteinExistence type="predicted"/>
<keyword evidence="2" id="KW-1185">Reference proteome</keyword>
<evidence type="ECO:0000313" key="2">
    <source>
        <dbReference type="Proteomes" id="UP000036681"/>
    </source>
</evidence>
<dbReference type="WBParaSite" id="ALUE_0000977801-mRNA-1">
    <property type="protein sequence ID" value="ALUE_0000977801-mRNA-1"/>
    <property type="gene ID" value="ALUE_0000977801"/>
</dbReference>
<name>A0A0M3I0S6_ASCLU</name>
<keyword evidence="1" id="KW-1133">Transmembrane helix</keyword>
<accession>A0A0M3I0S6</accession>
<evidence type="ECO:0000313" key="3">
    <source>
        <dbReference type="WBParaSite" id="ALUE_0000977801-mRNA-1"/>
    </source>
</evidence>
<dbReference type="AlphaFoldDB" id="A0A0M3I0S6"/>
<feature type="transmembrane region" description="Helical" evidence="1">
    <location>
        <begin position="239"/>
        <end position="265"/>
    </location>
</feature>
<organism evidence="2 3">
    <name type="scientific">Ascaris lumbricoides</name>
    <name type="common">Giant roundworm</name>
    <dbReference type="NCBI Taxonomy" id="6252"/>
    <lineage>
        <taxon>Eukaryota</taxon>
        <taxon>Metazoa</taxon>
        <taxon>Ecdysozoa</taxon>
        <taxon>Nematoda</taxon>
        <taxon>Chromadorea</taxon>
        <taxon>Rhabditida</taxon>
        <taxon>Spirurina</taxon>
        <taxon>Ascaridomorpha</taxon>
        <taxon>Ascaridoidea</taxon>
        <taxon>Ascarididae</taxon>
        <taxon>Ascaris</taxon>
    </lineage>
</organism>
<protein>
    <submittedName>
        <fullName evidence="3">G_PROTEIN_RECEP_F2_4 domain-containing protein</fullName>
    </submittedName>
</protein>
<keyword evidence="1" id="KW-0812">Transmembrane</keyword>